<reference evidence="10" key="1">
    <citation type="submission" date="2021-12" db="EMBL/GenBank/DDBJ databases">
        <title>Discovery of the Pendulisporaceae a myxobacterial family with distinct sporulation behavior and unique specialized metabolism.</title>
        <authorList>
            <person name="Garcia R."/>
            <person name="Popoff A."/>
            <person name="Bader C.D."/>
            <person name="Loehr J."/>
            <person name="Walesch S."/>
            <person name="Walt C."/>
            <person name="Boldt J."/>
            <person name="Bunk B."/>
            <person name="Haeckl F.J.F.P.J."/>
            <person name="Gunesch A.P."/>
            <person name="Birkelbach J."/>
            <person name="Nuebel U."/>
            <person name="Pietschmann T."/>
            <person name="Bach T."/>
            <person name="Mueller R."/>
        </authorList>
    </citation>
    <scope>NUCLEOTIDE SEQUENCE</scope>
    <source>
        <strain evidence="10">MSr11367</strain>
    </source>
</reference>
<evidence type="ECO:0000256" key="8">
    <source>
        <dbReference type="ARBA" id="ARBA00038091"/>
    </source>
</evidence>
<comment type="similarity">
    <text evidence="8">Belongs to the methyltransferase superfamily. RlmI family.</text>
</comment>
<evidence type="ECO:0000256" key="7">
    <source>
        <dbReference type="ARBA" id="ARBA00022884"/>
    </source>
</evidence>
<dbReference type="Pfam" id="PF10672">
    <property type="entry name" value="Methyltrans_SAM"/>
    <property type="match status" value="1"/>
</dbReference>
<dbReference type="CDD" id="cd11572">
    <property type="entry name" value="RlmI_M_like"/>
    <property type="match status" value="1"/>
</dbReference>
<dbReference type="EMBL" id="CP089983">
    <property type="protein sequence ID" value="WXB03616.1"/>
    <property type="molecule type" value="Genomic_DNA"/>
</dbReference>
<evidence type="ECO:0000256" key="6">
    <source>
        <dbReference type="ARBA" id="ARBA00022691"/>
    </source>
</evidence>
<dbReference type="InterPro" id="IPR036974">
    <property type="entry name" value="PUA_sf"/>
</dbReference>
<dbReference type="SUPFAM" id="SSF88697">
    <property type="entry name" value="PUA domain-like"/>
    <property type="match status" value="1"/>
</dbReference>
<dbReference type="InterPro" id="IPR019614">
    <property type="entry name" value="SAM-dep_methyl-trfase"/>
</dbReference>
<keyword evidence="6" id="KW-0949">S-adenosyl-L-methionine</keyword>
<evidence type="ECO:0000313" key="11">
    <source>
        <dbReference type="Proteomes" id="UP001374803"/>
    </source>
</evidence>
<keyword evidence="11" id="KW-1185">Reference proteome</keyword>
<dbReference type="SMART" id="SM00359">
    <property type="entry name" value="PUA"/>
    <property type="match status" value="1"/>
</dbReference>
<dbReference type="GO" id="GO:0032259">
    <property type="term" value="P:methylation"/>
    <property type="evidence" value="ECO:0007669"/>
    <property type="project" value="UniProtKB-KW"/>
</dbReference>
<dbReference type="Proteomes" id="UP001374803">
    <property type="component" value="Chromosome"/>
</dbReference>
<protein>
    <submittedName>
        <fullName evidence="10">Class I SAM-dependent rRNA methyltransferase</fullName>
    </submittedName>
</protein>
<accession>A0ABZ2L1C3</accession>
<dbReference type="GO" id="GO:0008168">
    <property type="term" value="F:methyltransferase activity"/>
    <property type="evidence" value="ECO:0007669"/>
    <property type="project" value="UniProtKB-KW"/>
</dbReference>
<keyword evidence="2" id="KW-0963">Cytoplasm</keyword>
<evidence type="ECO:0000256" key="1">
    <source>
        <dbReference type="ARBA" id="ARBA00004496"/>
    </source>
</evidence>
<evidence type="ECO:0000259" key="9">
    <source>
        <dbReference type="SMART" id="SM00359"/>
    </source>
</evidence>
<dbReference type="CDD" id="cd21153">
    <property type="entry name" value="PUA_RlmI"/>
    <property type="match status" value="1"/>
</dbReference>
<dbReference type="Gene3D" id="3.40.50.150">
    <property type="entry name" value="Vaccinia Virus protein VP39"/>
    <property type="match status" value="1"/>
</dbReference>
<dbReference type="PANTHER" id="PTHR42873:SF1">
    <property type="entry name" value="S-ADENOSYLMETHIONINE-DEPENDENT METHYLTRANSFERASE DOMAIN-CONTAINING PROTEIN"/>
    <property type="match status" value="1"/>
</dbReference>
<evidence type="ECO:0000256" key="2">
    <source>
        <dbReference type="ARBA" id="ARBA00022490"/>
    </source>
</evidence>
<dbReference type="InterPro" id="IPR015947">
    <property type="entry name" value="PUA-like_sf"/>
</dbReference>
<dbReference type="Gene3D" id="3.30.750.80">
    <property type="entry name" value="RNA methyltransferase domain (HRMD) like"/>
    <property type="match status" value="1"/>
</dbReference>
<gene>
    <name evidence="10" type="ORF">LVJ94_42775</name>
</gene>
<comment type="subcellular location">
    <subcellularLocation>
        <location evidence="1">Cytoplasm</location>
    </subcellularLocation>
</comment>
<sequence length="403" mass="43501">MPTVHLKPGHVQPVWAGHPWIYAQAIHRMDGGVAAGDEVSVMDPRGNLLGRGFYSPGSSIPVRLLVRDAETPLDAAFFREKLERALTWRARLGLPSHEGEKTTGYRLVHAEGDGLPGLIVDRFDDVLAVQFLTSGMKRREDMVLAALEQLLAPRVIVDRTPGITAKHEGFTTHPGIVRGDPGAQNREAGFAFFERGLSFRIPFELGQKTGYYFDQRGLRARVEQLALGRSVLDAYSFVGPFALAAARGGANSVTSVDESGLAIQVAESCARDNGLDGRISFVKADARKALRDAGNEGGHDLVIVDPPRLAPTRGSREGALMAYAKLAELGCRATKPGGDLILCSCSSAVDMQALTRSLAIGALHANMQAFIWERAFQGADHPVSAAFPEGLYLKALLARIENR</sequence>
<organism evidence="10 11">
    <name type="scientific">Pendulispora rubella</name>
    <dbReference type="NCBI Taxonomy" id="2741070"/>
    <lineage>
        <taxon>Bacteria</taxon>
        <taxon>Pseudomonadati</taxon>
        <taxon>Myxococcota</taxon>
        <taxon>Myxococcia</taxon>
        <taxon>Myxococcales</taxon>
        <taxon>Sorangiineae</taxon>
        <taxon>Pendulisporaceae</taxon>
        <taxon>Pendulispora</taxon>
    </lineage>
</organism>
<dbReference type="RefSeq" id="WP_394833249.1">
    <property type="nucleotide sequence ID" value="NZ_CP089929.1"/>
</dbReference>
<proteinExistence type="inferred from homology"/>
<keyword evidence="4 10" id="KW-0489">Methyltransferase</keyword>
<evidence type="ECO:0000256" key="5">
    <source>
        <dbReference type="ARBA" id="ARBA00022679"/>
    </source>
</evidence>
<dbReference type="PANTHER" id="PTHR42873">
    <property type="entry name" value="RIBOSOMAL RNA LARGE SUBUNIT METHYLTRANSFERASE"/>
    <property type="match status" value="1"/>
</dbReference>
<keyword evidence="5" id="KW-0808">Transferase</keyword>
<keyword evidence="7" id="KW-0694">RNA-binding</keyword>
<dbReference type="PROSITE" id="PS50890">
    <property type="entry name" value="PUA"/>
    <property type="match status" value="1"/>
</dbReference>
<feature type="domain" description="PUA" evidence="9">
    <location>
        <begin position="2"/>
        <end position="87"/>
    </location>
</feature>
<dbReference type="InterPro" id="IPR029063">
    <property type="entry name" value="SAM-dependent_MTases_sf"/>
</dbReference>
<evidence type="ECO:0000313" key="10">
    <source>
        <dbReference type="EMBL" id="WXB03616.1"/>
    </source>
</evidence>
<dbReference type="Pfam" id="PF17785">
    <property type="entry name" value="PUA_3"/>
    <property type="match status" value="1"/>
</dbReference>
<dbReference type="Gene3D" id="2.30.130.10">
    <property type="entry name" value="PUA domain"/>
    <property type="match status" value="1"/>
</dbReference>
<evidence type="ECO:0000256" key="3">
    <source>
        <dbReference type="ARBA" id="ARBA00022552"/>
    </source>
</evidence>
<dbReference type="CDD" id="cd02440">
    <property type="entry name" value="AdoMet_MTases"/>
    <property type="match status" value="1"/>
</dbReference>
<evidence type="ECO:0000256" key="4">
    <source>
        <dbReference type="ARBA" id="ARBA00022603"/>
    </source>
</evidence>
<dbReference type="InterPro" id="IPR002478">
    <property type="entry name" value="PUA"/>
</dbReference>
<name>A0ABZ2L1C3_9BACT</name>
<dbReference type="SUPFAM" id="SSF53335">
    <property type="entry name" value="S-adenosyl-L-methionine-dependent methyltransferases"/>
    <property type="match status" value="1"/>
</dbReference>
<keyword evidence="3" id="KW-0698">rRNA processing</keyword>
<dbReference type="InterPro" id="IPR041532">
    <property type="entry name" value="RlmI-like_PUA"/>
</dbReference>